<evidence type="ECO:0000313" key="4">
    <source>
        <dbReference type="Proteomes" id="UP000463700"/>
    </source>
</evidence>
<feature type="region of interest" description="Disordered" evidence="1">
    <location>
        <begin position="68"/>
        <end position="91"/>
    </location>
</feature>
<comment type="caution">
    <text evidence="3">The sequence shown here is derived from an EMBL/GenBank/DDBJ whole genome shotgun (WGS) entry which is preliminary data.</text>
</comment>
<dbReference type="EMBL" id="VOSW01000140">
    <property type="protein sequence ID" value="KAE8754195.1"/>
    <property type="molecule type" value="Genomic_DNA"/>
</dbReference>
<feature type="chain" id="PRO_5026698406" evidence="2">
    <location>
        <begin position="33"/>
        <end position="294"/>
    </location>
</feature>
<evidence type="ECO:0000256" key="2">
    <source>
        <dbReference type="SAM" id="SignalP"/>
    </source>
</evidence>
<dbReference type="RefSeq" id="WP_154567091.1">
    <property type="nucleotide sequence ID" value="NZ_VOSW01000140.1"/>
</dbReference>
<keyword evidence="3" id="KW-0449">Lipoprotein</keyword>
<accession>A0A6N6W0U9</accession>
<protein>
    <submittedName>
        <fullName evidence="3">Outer membrane lipoprotein-sorting protein</fullName>
    </submittedName>
</protein>
<feature type="signal peptide" evidence="2">
    <location>
        <begin position="1"/>
        <end position="32"/>
    </location>
</feature>
<gene>
    <name evidence="3" type="ORF">FSO04_40965</name>
</gene>
<dbReference type="Gene3D" id="2.50.20.10">
    <property type="entry name" value="Lipoprotein localisation LolA/LolB/LppX"/>
    <property type="match status" value="1"/>
</dbReference>
<dbReference type="AlphaFoldDB" id="A0A6N6W0U9"/>
<evidence type="ECO:0000256" key="1">
    <source>
        <dbReference type="SAM" id="MobiDB-lite"/>
    </source>
</evidence>
<reference evidence="3 4" key="1">
    <citation type="journal article" date="2020" name="Int. J. Syst. Evol. Microbiol.">
        <title>Paraburkholderia madseniana sp. nov., a phenolic acid-degrading bacterium isolated from acidic forest soil.</title>
        <authorList>
            <person name="Wilhelm R.C."/>
            <person name="Murphy S.J.L."/>
            <person name="Feriancek N.M."/>
            <person name="Karasz D.C."/>
            <person name="DeRito C.M."/>
            <person name="Newman J.D."/>
            <person name="Buckley D.H."/>
        </authorList>
    </citation>
    <scope>NUCLEOTIDE SEQUENCE [LARGE SCALE GENOMIC DNA]</scope>
    <source>
        <strain evidence="3 4">RP11</strain>
    </source>
</reference>
<keyword evidence="2" id="KW-0732">Signal</keyword>
<dbReference type="Proteomes" id="UP000463700">
    <property type="component" value="Unassembled WGS sequence"/>
</dbReference>
<dbReference type="OrthoDB" id="128937at2"/>
<evidence type="ECO:0000313" key="3">
    <source>
        <dbReference type="EMBL" id="KAE8754195.1"/>
    </source>
</evidence>
<sequence length="294" mass="32046">MMKHADLKFRGASLMLVAGIALALLAPAPTMAETATMSAAQVVAKNVAARGGLEAWRAVHAVSFTGKMDVGRTHPEPQGTVDNPPSSSPKRHMLEKAMTSKGGAMEGTVIALPYRIEMKRPRKVRLEVDFAGKTAVQVYDGTAGWYSRPYLGYSTVQPFNPTELKLAADQQDLDGLLIDAAAKGSQIAMEGVEPVDGRRAYKLKVTLQNGDIRHVWVDAGNFLDVKVDGTRQVGTRTRTMVTTLRDYRKVNGVMIPFVMETAGEGMRQPERIVIEQATVNPDLPDTRFAKPQLN</sequence>
<proteinExistence type="predicted"/>
<name>A0A6N6W0U9_9BURK</name>
<organism evidence="3 4">
    <name type="scientific">Paraburkholderia madseniana</name>
    <dbReference type="NCBI Taxonomy" id="2599607"/>
    <lineage>
        <taxon>Bacteria</taxon>
        <taxon>Pseudomonadati</taxon>
        <taxon>Pseudomonadota</taxon>
        <taxon>Betaproteobacteria</taxon>
        <taxon>Burkholderiales</taxon>
        <taxon>Burkholderiaceae</taxon>
        <taxon>Paraburkholderia</taxon>
    </lineage>
</organism>